<protein>
    <submittedName>
        <fullName evidence="1">Uncharacterized protein</fullName>
    </submittedName>
</protein>
<sequence length="319" mass="36920">MIFVIFFIIYIIYKTSIESFTNDDINYISRIYKPSKIELAPPVIYSEENDKNFLKNILIDVPKKIINEKTKMFDADITFLPISLITKNSDYKLISKMKQMPLYCISKLNNLKNFREINNKNKIAVKAGYSSLIYKDIFFENKQDPEILEYENDDDAIRIFSNDECEVICFVDLQPSYLVNKLSILFPINFLSVKTNKISSENFLMNLEKYKTTIINKRMQTSAVYLSIFAKKNLDEKILEKITDVVFTPKGIVRSVAIEGSKEIDFHKGTRNWLISKGFISIDNVDQPLGCSLLAGKGKCEGDLKLYAEKVFEQINYPN</sequence>
<dbReference type="EMBL" id="KJ645900">
    <property type="protein sequence ID" value="AII17031.1"/>
    <property type="molecule type" value="Genomic_DNA"/>
</dbReference>
<keyword evidence="2" id="KW-1185">Reference proteome</keyword>
<evidence type="ECO:0000313" key="2">
    <source>
        <dbReference type="Proteomes" id="UP000028667"/>
    </source>
</evidence>
<dbReference type="KEGG" id="vg:20041521"/>
<gene>
    <name evidence="1" type="ORF">AaV_026</name>
</gene>
<dbReference type="GeneID" id="20041521"/>
<dbReference type="RefSeq" id="YP_009052104.1">
    <property type="nucleotide sequence ID" value="NC_024697.1"/>
</dbReference>
<accession>A0A076FHW5</accession>
<reference evidence="1 2" key="1">
    <citation type="journal article" date="2014" name="Virology">
        <title>Genome of brown tide virus (AaV), the little giant of the Megaviridae, elucidates NCLDV genome expansion and host-virus coevolution.</title>
        <authorList>
            <person name="Moniruzzaman M."/>
            <person name="LeCleir G.R."/>
            <person name="Brown C.M."/>
            <person name="Gobler C.J."/>
            <person name="Bidle K.D."/>
            <person name="Wilson W.H."/>
            <person name="Wilhelm S.W."/>
        </authorList>
    </citation>
    <scope>NUCLEOTIDE SEQUENCE [LARGE SCALE GENOMIC DNA]</scope>
    <source>
        <strain evidence="1">BtV-01</strain>
    </source>
</reference>
<dbReference type="Proteomes" id="UP000028667">
    <property type="component" value="Segment"/>
</dbReference>
<proteinExistence type="predicted"/>
<evidence type="ECO:0000313" key="1">
    <source>
        <dbReference type="EMBL" id="AII17031.1"/>
    </source>
</evidence>
<name>A0A076FHW5_9VIRU</name>
<organism evidence="1 2">
    <name type="scientific">Aureococcus anophagefferens virus</name>
    <dbReference type="NCBI Taxonomy" id="1474867"/>
    <lineage>
        <taxon>Viruses</taxon>
        <taxon>Varidnaviria</taxon>
        <taxon>Bamfordvirae</taxon>
        <taxon>Nucleocytoviricota</taxon>
        <taxon>Megaviricetes</taxon>
        <taxon>Imitervirales</taxon>
        <taxon>Schizomimiviridae</taxon>
        <taxon>Kratosvirus</taxon>
        <taxon>Kratosvirus quantuckense</taxon>
    </lineage>
</organism>